<gene>
    <name evidence="1" type="ORF">GDO78_018485</name>
</gene>
<evidence type="ECO:0000313" key="2">
    <source>
        <dbReference type="Proteomes" id="UP000770717"/>
    </source>
</evidence>
<sequence>MMDPTDPEVDNPSDGHPHPQVLESVVISRSSFSQCTLSLDLQAFYYIEDKELLNQGGRRSVPKIQNLKLELSGMEQSPTHSRNS</sequence>
<reference evidence="1" key="1">
    <citation type="thesis" date="2020" institute="ProQuest LLC" country="789 East Eisenhower Parkway, Ann Arbor, MI, USA">
        <title>Comparative Genomics and Chromosome Evolution.</title>
        <authorList>
            <person name="Mudd A.B."/>
        </authorList>
    </citation>
    <scope>NUCLEOTIDE SEQUENCE</scope>
    <source>
        <strain evidence="1">HN-11 Male</strain>
        <tissue evidence="1">Kidney and liver</tissue>
    </source>
</reference>
<dbReference type="AlphaFoldDB" id="A0A8J6E5M6"/>
<name>A0A8J6E5M6_ELECQ</name>
<keyword evidence="2" id="KW-1185">Reference proteome</keyword>
<protein>
    <submittedName>
        <fullName evidence="1">Uncharacterized protein</fullName>
    </submittedName>
</protein>
<comment type="caution">
    <text evidence="1">The sequence shown here is derived from an EMBL/GenBank/DDBJ whole genome shotgun (WGS) entry which is preliminary data.</text>
</comment>
<accession>A0A8J6E5M6</accession>
<proteinExistence type="predicted"/>
<dbReference type="Proteomes" id="UP000770717">
    <property type="component" value="Unassembled WGS sequence"/>
</dbReference>
<organism evidence="1 2">
    <name type="scientific">Eleutherodactylus coqui</name>
    <name type="common">Puerto Rican coqui</name>
    <dbReference type="NCBI Taxonomy" id="57060"/>
    <lineage>
        <taxon>Eukaryota</taxon>
        <taxon>Metazoa</taxon>
        <taxon>Chordata</taxon>
        <taxon>Craniata</taxon>
        <taxon>Vertebrata</taxon>
        <taxon>Euteleostomi</taxon>
        <taxon>Amphibia</taxon>
        <taxon>Batrachia</taxon>
        <taxon>Anura</taxon>
        <taxon>Neobatrachia</taxon>
        <taxon>Hyloidea</taxon>
        <taxon>Eleutherodactylidae</taxon>
        <taxon>Eleutherodactylinae</taxon>
        <taxon>Eleutherodactylus</taxon>
        <taxon>Eleutherodactylus</taxon>
    </lineage>
</organism>
<dbReference type="EMBL" id="WNTK01031469">
    <property type="protein sequence ID" value="KAG9460989.1"/>
    <property type="molecule type" value="Genomic_DNA"/>
</dbReference>
<evidence type="ECO:0000313" key="1">
    <source>
        <dbReference type="EMBL" id="KAG9460989.1"/>
    </source>
</evidence>